<evidence type="ECO:0000313" key="1">
    <source>
        <dbReference type="EMBL" id="CUN05204.1"/>
    </source>
</evidence>
<dbReference type="AlphaFoldDB" id="A0A173TRT1"/>
<sequence>MIAHKTNSAVTNELMTIPDMNSNFRKNRMSNARIQQLVTLLYMHRTMVESDGIKKSESEELQKAMKRIDRNYDYYSKNPMIKGTFDFTYLKK</sequence>
<name>A0A173TRT1_9FIRM</name>
<protein>
    <submittedName>
        <fullName evidence="1">Uncharacterized protein</fullName>
    </submittedName>
</protein>
<dbReference type="RefSeq" id="WP_055238080.1">
    <property type="nucleotide sequence ID" value="NZ_JBDGCE010000012.1"/>
</dbReference>
<gene>
    <name evidence="1" type="ORF">ERS852580_01762</name>
</gene>
<dbReference type="EMBL" id="CYXM01000007">
    <property type="protein sequence ID" value="CUN05204.1"/>
    <property type="molecule type" value="Genomic_DNA"/>
</dbReference>
<organism evidence="1 2">
    <name type="scientific">Agathobacter rectalis</name>
    <dbReference type="NCBI Taxonomy" id="39491"/>
    <lineage>
        <taxon>Bacteria</taxon>
        <taxon>Bacillati</taxon>
        <taxon>Bacillota</taxon>
        <taxon>Clostridia</taxon>
        <taxon>Lachnospirales</taxon>
        <taxon>Lachnospiraceae</taxon>
        <taxon>Agathobacter</taxon>
    </lineage>
</organism>
<dbReference type="Proteomes" id="UP000095673">
    <property type="component" value="Unassembled WGS sequence"/>
</dbReference>
<reference evidence="1 2" key="1">
    <citation type="submission" date="2015-09" db="EMBL/GenBank/DDBJ databases">
        <authorList>
            <consortium name="Pathogen Informatics"/>
        </authorList>
    </citation>
    <scope>NUCLEOTIDE SEQUENCE [LARGE SCALE GENOMIC DNA]</scope>
    <source>
        <strain evidence="1 2">2789STDY5834968</strain>
    </source>
</reference>
<dbReference type="OrthoDB" id="5363652at2"/>
<evidence type="ECO:0000313" key="2">
    <source>
        <dbReference type="Proteomes" id="UP000095673"/>
    </source>
</evidence>
<proteinExistence type="predicted"/>
<accession>A0A173TRT1</accession>